<keyword evidence="7" id="KW-1185">Reference proteome</keyword>
<dbReference type="InterPro" id="IPR000577">
    <property type="entry name" value="Carb_kinase_FGGY"/>
</dbReference>
<keyword evidence="2" id="KW-0808">Transferase</keyword>
<feature type="domain" description="Carbohydrate kinase FGGY N-terminal" evidence="4">
    <location>
        <begin position="7"/>
        <end position="243"/>
    </location>
</feature>
<gene>
    <name evidence="6" type="ORF">CA264_11420</name>
</gene>
<dbReference type="KEGG" id="pact:CA264_11420"/>
<dbReference type="OrthoDB" id="9805576at2"/>
<dbReference type="SUPFAM" id="SSF53067">
    <property type="entry name" value="Actin-like ATPase domain"/>
    <property type="match status" value="2"/>
</dbReference>
<dbReference type="Proteomes" id="UP000266292">
    <property type="component" value="Chromosome"/>
</dbReference>
<proteinExistence type="inferred from homology"/>
<dbReference type="PANTHER" id="PTHR43095">
    <property type="entry name" value="SUGAR KINASE"/>
    <property type="match status" value="1"/>
</dbReference>
<evidence type="ECO:0000259" key="4">
    <source>
        <dbReference type="Pfam" id="PF00370"/>
    </source>
</evidence>
<dbReference type="InterPro" id="IPR043129">
    <property type="entry name" value="ATPase_NBD"/>
</dbReference>
<evidence type="ECO:0000256" key="2">
    <source>
        <dbReference type="ARBA" id="ARBA00022679"/>
    </source>
</evidence>
<dbReference type="EMBL" id="CP021235">
    <property type="protein sequence ID" value="ARS35996.1"/>
    <property type="molecule type" value="Genomic_DNA"/>
</dbReference>
<dbReference type="PANTHER" id="PTHR43095:SF2">
    <property type="entry name" value="GLUCONOKINASE"/>
    <property type="match status" value="1"/>
</dbReference>
<dbReference type="InterPro" id="IPR018484">
    <property type="entry name" value="FGGY_N"/>
</dbReference>
<dbReference type="GO" id="GO:0005975">
    <property type="term" value="P:carbohydrate metabolic process"/>
    <property type="evidence" value="ECO:0007669"/>
    <property type="project" value="InterPro"/>
</dbReference>
<evidence type="ECO:0000313" key="7">
    <source>
        <dbReference type="Proteomes" id="UP000266292"/>
    </source>
</evidence>
<organism evidence="6 7">
    <name type="scientific">Pontibacter actiniarum</name>
    <dbReference type="NCBI Taxonomy" id="323450"/>
    <lineage>
        <taxon>Bacteria</taxon>
        <taxon>Pseudomonadati</taxon>
        <taxon>Bacteroidota</taxon>
        <taxon>Cytophagia</taxon>
        <taxon>Cytophagales</taxon>
        <taxon>Hymenobacteraceae</taxon>
        <taxon>Pontibacter</taxon>
    </lineage>
</organism>
<evidence type="ECO:0000259" key="5">
    <source>
        <dbReference type="Pfam" id="PF02782"/>
    </source>
</evidence>
<evidence type="ECO:0000313" key="6">
    <source>
        <dbReference type="EMBL" id="ARS35996.1"/>
    </source>
</evidence>
<comment type="similarity">
    <text evidence="1">Belongs to the FGGY kinase family.</text>
</comment>
<accession>A0A1X9YSW8</accession>
<evidence type="ECO:0000256" key="1">
    <source>
        <dbReference type="ARBA" id="ARBA00009156"/>
    </source>
</evidence>
<name>A0A1X9YSW8_9BACT</name>
<keyword evidence="3 6" id="KW-0418">Kinase</keyword>
<dbReference type="AlphaFoldDB" id="A0A1X9YSW8"/>
<dbReference type="CDD" id="cd07798">
    <property type="entry name" value="ASKHA_NBD_FGGY_YoaC-like"/>
    <property type="match status" value="1"/>
</dbReference>
<dbReference type="InterPro" id="IPR018485">
    <property type="entry name" value="FGGY_C"/>
</dbReference>
<dbReference type="Pfam" id="PF02782">
    <property type="entry name" value="FGGY_C"/>
    <property type="match status" value="1"/>
</dbReference>
<dbReference type="Pfam" id="PF00370">
    <property type="entry name" value="FGGY_N"/>
    <property type="match status" value="1"/>
</dbReference>
<sequence length="486" mass="53537">MAAQDAYMIVDIGTGNVRVAVATPAGEVLCVERDNVHYKTDDKYADALWFDPTALWGQILTLAAKALQQVPQVVIKAVTASSQREGVVLLDEEGNAIIGFPNHDHRGREWECMLANKERIYQLTGRYPSSLFSALKLVGLRERQPALYDKFSTLLSISDWAQYQLSGVKGFEHSQASETQLYDVAAKCWSEELCAAFGIESRVLPPLHSSGAILGKVLPVYAQQLQISPETVVVVGGADTQLAIKSTRPSVDDIVIVSGTTTPVTKIMTDYLVDEQERTWTNRHVEEGCFILETNAGVTGLNYQRLKEIFYPYESYDVIERELAAAPASQCVASLGSLIADEKSPVIRGGFSFNVPVSHELTRACFVRAALWDIACCIKANCEALCQVTGHELDYVWACGGGMQSPMLRQFIATLLNKKVLLREGFQQASVIGGAFICNQALGIPEGDTPVAEIVYPAAQEHEAQQEEWRSMRRSLRQGDLREEVV</sequence>
<protein>
    <submittedName>
        <fullName evidence="6">Sugar kinase</fullName>
    </submittedName>
</protein>
<dbReference type="InterPro" id="IPR050406">
    <property type="entry name" value="FGGY_Carb_Kinase"/>
</dbReference>
<evidence type="ECO:0000256" key="3">
    <source>
        <dbReference type="ARBA" id="ARBA00022777"/>
    </source>
</evidence>
<dbReference type="RefSeq" id="WP_025607279.1">
    <property type="nucleotide sequence ID" value="NZ_CP021235.1"/>
</dbReference>
<dbReference type="Gene3D" id="3.30.420.40">
    <property type="match status" value="2"/>
</dbReference>
<dbReference type="GO" id="GO:0016301">
    <property type="term" value="F:kinase activity"/>
    <property type="evidence" value="ECO:0007669"/>
    <property type="project" value="UniProtKB-KW"/>
</dbReference>
<dbReference type="PIRSF" id="PIRSF000538">
    <property type="entry name" value="GlpK"/>
    <property type="match status" value="1"/>
</dbReference>
<feature type="domain" description="Carbohydrate kinase FGGY C-terminal" evidence="5">
    <location>
        <begin position="351"/>
        <end position="439"/>
    </location>
</feature>
<dbReference type="STRING" id="709015.GCA_000472485_02305"/>
<reference evidence="7" key="1">
    <citation type="submission" date="2017-05" db="EMBL/GenBank/DDBJ databases">
        <authorList>
            <person name="Ray J."/>
            <person name="Price M."/>
            <person name="Deutschbauer A."/>
        </authorList>
    </citation>
    <scope>NUCLEOTIDE SEQUENCE [LARGE SCALE GENOMIC DNA]</scope>
    <source>
        <strain evidence="7">DSM 19842</strain>
    </source>
</reference>